<dbReference type="AlphaFoldDB" id="A0A1B6EV25"/>
<name>A0A1B6EV25_9HEMI</name>
<gene>
    <name evidence="1" type="ORF">g.2676</name>
</gene>
<protein>
    <submittedName>
        <fullName evidence="1">Uncharacterized protein</fullName>
    </submittedName>
</protein>
<accession>A0A1B6EV25</accession>
<sequence>MSGNVFTMENKQEIYSSWVQYTTKNEESHFRHFIKGFVAIWEAQLKLEWSDIKTLPDWNTVKDDFGPHLSRLPEELLPAIGKFIFIAKDNVDRGGLQGEAIVEVDLLIRCLTAISRNFDNIPLIASCDFVSQAVGIANAIIHQMVAGDYVFEAEAREFCINLCHFLECLYDP</sequence>
<evidence type="ECO:0000313" key="1">
    <source>
        <dbReference type="EMBL" id="JAS41846.1"/>
    </source>
</evidence>
<dbReference type="EMBL" id="GECZ01027923">
    <property type="protein sequence ID" value="JAS41846.1"/>
    <property type="molecule type" value="Transcribed_RNA"/>
</dbReference>
<reference evidence="1" key="1">
    <citation type="submission" date="2015-11" db="EMBL/GenBank/DDBJ databases">
        <title>De novo transcriptome assembly of four potential Pierce s Disease insect vectors from Arizona vineyards.</title>
        <authorList>
            <person name="Tassone E.E."/>
        </authorList>
    </citation>
    <scope>NUCLEOTIDE SEQUENCE</scope>
</reference>
<organism evidence="1">
    <name type="scientific">Cuerna arida</name>
    <dbReference type="NCBI Taxonomy" id="1464854"/>
    <lineage>
        <taxon>Eukaryota</taxon>
        <taxon>Metazoa</taxon>
        <taxon>Ecdysozoa</taxon>
        <taxon>Arthropoda</taxon>
        <taxon>Hexapoda</taxon>
        <taxon>Insecta</taxon>
        <taxon>Pterygota</taxon>
        <taxon>Neoptera</taxon>
        <taxon>Paraneoptera</taxon>
        <taxon>Hemiptera</taxon>
        <taxon>Auchenorrhyncha</taxon>
        <taxon>Membracoidea</taxon>
        <taxon>Cicadellidae</taxon>
        <taxon>Cicadellinae</taxon>
        <taxon>Proconiini</taxon>
        <taxon>Cuerna</taxon>
    </lineage>
</organism>
<proteinExistence type="predicted"/>
<feature type="non-terminal residue" evidence="1">
    <location>
        <position position="172"/>
    </location>
</feature>